<dbReference type="PANTHER" id="PTHR30483:SF38">
    <property type="entry name" value="BLR7848 PROTEIN"/>
    <property type="match status" value="1"/>
</dbReference>
<feature type="domain" description="Leucine-binding protein" evidence="6">
    <location>
        <begin position="28"/>
        <end position="375"/>
    </location>
</feature>
<dbReference type="PRINTS" id="PR00337">
    <property type="entry name" value="LEUILEVALBP"/>
</dbReference>
<dbReference type="Gene3D" id="3.40.50.2300">
    <property type="match status" value="2"/>
</dbReference>
<dbReference type="AlphaFoldDB" id="A0A7C4AA90"/>
<evidence type="ECO:0000256" key="5">
    <source>
        <dbReference type="SAM" id="SignalP"/>
    </source>
</evidence>
<evidence type="ECO:0000256" key="2">
    <source>
        <dbReference type="ARBA" id="ARBA00022448"/>
    </source>
</evidence>
<evidence type="ECO:0000256" key="3">
    <source>
        <dbReference type="ARBA" id="ARBA00022729"/>
    </source>
</evidence>
<evidence type="ECO:0000313" key="7">
    <source>
        <dbReference type="EMBL" id="HGG91710.1"/>
    </source>
</evidence>
<dbReference type="GO" id="GO:0006865">
    <property type="term" value="P:amino acid transport"/>
    <property type="evidence" value="ECO:0007669"/>
    <property type="project" value="UniProtKB-KW"/>
</dbReference>
<dbReference type="InterPro" id="IPR028082">
    <property type="entry name" value="Peripla_BP_I"/>
</dbReference>
<accession>A0A7C4AA90</accession>
<evidence type="ECO:0000259" key="6">
    <source>
        <dbReference type="Pfam" id="PF13458"/>
    </source>
</evidence>
<name>A0A7C4AA90_9BACT</name>
<keyword evidence="3 5" id="KW-0732">Signal</keyword>
<gene>
    <name evidence="7" type="ORF">ENR59_02000</name>
</gene>
<comment type="similarity">
    <text evidence="1">Belongs to the leucine-binding protein family.</text>
</comment>
<dbReference type="InterPro" id="IPR000709">
    <property type="entry name" value="Leu_Ile_Val-bd"/>
</dbReference>
<feature type="signal peptide" evidence="5">
    <location>
        <begin position="1"/>
        <end position="25"/>
    </location>
</feature>
<protein>
    <submittedName>
        <fullName evidence="7">ABC transporter substrate-binding protein</fullName>
    </submittedName>
</protein>
<dbReference type="PANTHER" id="PTHR30483">
    <property type="entry name" value="LEUCINE-SPECIFIC-BINDING PROTEIN"/>
    <property type="match status" value="1"/>
</dbReference>
<keyword evidence="2" id="KW-0813">Transport</keyword>
<keyword evidence="4" id="KW-0029">Amino-acid transport</keyword>
<dbReference type="CDD" id="cd06333">
    <property type="entry name" value="PBP1_ABC_RPA1789-like"/>
    <property type="match status" value="1"/>
</dbReference>
<proteinExistence type="inferred from homology"/>
<dbReference type="InterPro" id="IPR051010">
    <property type="entry name" value="BCAA_transport"/>
</dbReference>
<dbReference type="SUPFAM" id="SSF53822">
    <property type="entry name" value="Periplasmic binding protein-like I"/>
    <property type="match status" value="1"/>
</dbReference>
<reference evidence="7" key="1">
    <citation type="journal article" date="2020" name="mSystems">
        <title>Genome- and Community-Level Interaction Insights into Carbon Utilization and Element Cycling Functions of Hydrothermarchaeota in Hydrothermal Sediment.</title>
        <authorList>
            <person name="Zhou Z."/>
            <person name="Liu Y."/>
            <person name="Xu W."/>
            <person name="Pan J."/>
            <person name="Luo Z.H."/>
            <person name="Li M."/>
        </authorList>
    </citation>
    <scope>NUCLEOTIDE SEQUENCE [LARGE SCALE GENOMIC DNA]</scope>
    <source>
        <strain evidence="7">SpSt-413</strain>
    </source>
</reference>
<dbReference type="Pfam" id="PF13458">
    <property type="entry name" value="Peripla_BP_6"/>
    <property type="match status" value="1"/>
</dbReference>
<evidence type="ECO:0000256" key="1">
    <source>
        <dbReference type="ARBA" id="ARBA00010062"/>
    </source>
</evidence>
<dbReference type="InterPro" id="IPR028081">
    <property type="entry name" value="Leu-bd"/>
</dbReference>
<sequence>MAWRVLASVALPIALMVSSVLPAFAAETLKIGAVVSATGPASFLGEPEKNTLLLLQDQLNAKGGIGGSKVEVIIYDDESDVNKAVLATEKLLKKDQVSAVVGPSISGNTLAIMGKVAEAKVPLVSMAAAEKIVNPINPWVFKTAQADRLAVAKLLSHAKAQGVAKVAILTVSDGYGQTGREVLKELVPAQGMELVADEVYGPKDTDMTAQLTKIGSTGAQAVICWGTNPGPAVVARNRAQLGMKTPLYMSHGVASAKFIELAGESAEGLVLPASWIIVADQMPDGPFKSLLQGYIAEYKQKFGVAPSAFGGYAWDALMLLAEAARVSGATTPQALRDGLEKIKGFQSATGVFNFSATEHNGLDDSSFAMVRIEGGKFVLLK</sequence>
<feature type="chain" id="PRO_5028035274" evidence="5">
    <location>
        <begin position="26"/>
        <end position="381"/>
    </location>
</feature>
<dbReference type="EMBL" id="DSRP01000140">
    <property type="protein sequence ID" value="HGG91710.1"/>
    <property type="molecule type" value="Genomic_DNA"/>
</dbReference>
<evidence type="ECO:0000256" key="4">
    <source>
        <dbReference type="ARBA" id="ARBA00022970"/>
    </source>
</evidence>
<comment type="caution">
    <text evidence="7">The sequence shown here is derived from an EMBL/GenBank/DDBJ whole genome shotgun (WGS) entry which is preliminary data.</text>
</comment>
<organism evidence="7">
    <name type="scientific">Fundidesulfovibrio putealis</name>
    <dbReference type="NCBI Taxonomy" id="270496"/>
    <lineage>
        <taxon>Bacteria</taxon>
        <taxon>Pseudomonadati</taxon>
        <taxon>Thermodesulfobacteriota</taxon>
        <taxon>Desulfovibrionia</taxon>
        <taxon>Desulfovibrionales</taxon>
        <taxon>Desulfovibrionaceae</taxon>
        <taxon>Fundidesulfovibrio</taxon>
    </lineage>
</organism>